<dbReference type="SUPFAM" id="SSF143447">
    <property type="entry name" value="AMMECR1-like"/>
    <property type="match status" value="1"/>
</dbReference>
<dbReference type="EMBL" id="JAGISH010000004">
    <property type="protein sequence ID" value="MBP0482622.1"/>
    <property type="molecule type" value="Genomic_DNA"/>
</dbReference>
<sequence>MTMTSTGRDPAVAGRFYPGDAQALASQVAALLREAPAVPSVPMAVISPHAGYPFSGALMARALGAARAADPARIVVLSPSHRHVFDGIGIPSQAAFRIPTGMVPMDLQGRDLLTGAALAKVEDAAHDHEHGVEVQLPFLHALFPEVPVLALVLGRVDTGQVATAIDQLAQQTNTLFVLSSDLSHFLPLDRAKLRDNATAARLEGGKGAKLMPEDACGARAITGFLASEHAQGARVVRLGLANSHTTTGDAKRTVGYGAWALTPGSATAISARHRAQLLRAARQVLQSRLATGRPPDIEVASFPPELQGQGTSFVTLEQDGRLRGCIGSLMPQCSLAEDVALNVQRAALEDPRFRPIRFGELERTTIKIAVLSPARRMRFTDQADLESQLVPGRDGLILRDGVHAGTFLPMVWEKLPQPRAFIETLKTKAGLSSAHWSQSVTVDRFHAESFSEG</sequence>
<name>A0A940MRB3_9RHOB</name>
<dbReference type="NCBIfam" id="TIGR04335">
    <property type="entry name" value="AmmeMemoSam_A"/>
    <property type="match status" value="1"/>
</dbReference>
<dbReference type="Pfam" id="PF01871">
    <property type="entry name" value="AMMECR1"/>
    <property type="match status" value="1"/>
</dbReference>
<dbReference type="InterPro" id="IPR002737">
    <property type="entry name" value="MEMO1_fam"/>
</dbReference>
<dbReference type="PANTHER" id="PTHR11060">
    <property type="entry name" value="PROTEIN MEMO1"/>
    <property type="match status" value="1"/>
</dbReference>
<dbReference type="InterPro" id="IPR002733">
    <property type="entry name" value="AMMECR1_domain"/>
</dbReference>
<dbReference type="Gene3D" id="3.30.1490.150">
    <property type="entry name" value="Hypothetical protein ph0010, domain 2"/>
    <property type="match status" value="1"/>
</dbReference>
<evidence type="ECO:0000313" key="3">
    <source>
        <dbReference type="EMBL" id="MBP0482622.1"/>
    </source>
</evidence>
<accession>A0A940MRB3</accession>
<reference evidence="3" key="1">
    <citation type="submission" date="2021-03" db="EMBL/GenBank/DDBJ databases">
        <title>Sagittula salina sp. nov. strain M10.9X isolated from the marine waste.</title>
        <authorList>
            <person name="Satari L."/>
            <person name="Molina-Menor E."/>
            <person name="Vidal-Verdu A."/>
            <person name="Pascual J."/>
            <person name="Pereto J."/>
            <person name="Porcar M."/>
        </authorList>
    </citation>
    <scope>NUCLEOTIDE SEQUENCE</scope>
    <source>
        <strain evidence="3">M10.9X</strain>
    </source>
</reference>
<dbReference type="Gene3D" id="3.40.830.10">
    <property type="entry name" value="LigB-like"/>
    <property type="match status" value="1"/>
</dbReference>
<evidence type="ECO:0000259" key="2">
    <source>
        <dbReference type="PROSITE" id="PS51112"/>
    </source>
</evidence>
<feature type="domain" description="AMMECR1" evidence="2">
    <location>
        <begin position="272"/>
        <end position="453"/>
    </location>
</feature>
<dbReference type="NCBIfam" id="TIGR04336">
    <property type="entry name" value="AmmeMemoSam_B"/>
    <property type="match status" value="1"/>
</dbReference>
<dbReference type="InterPro" id="IPR027623">
    <property type="entry name" value="AmmeMemoSam_A"/>
</dbReference>
<dbReference type="Pfam" id="PF01875">
    <property type="entry name" value="Memo"/>
    <property type="match status" value="1"/>
</dbReference>
<organism evidence="3 4">
    <name type="scientific">Sagittula salina</name>
    <dbReference type="NCBI Taxonomy" id="2820268"/>
    <lineage>
        <taxon>Bacteria</taxon>
        <taxon>Pseudomonadati</taxon>
        <taxon>Pseudomonadota</taxon>
        <taxon>Alphaproteobacteria</taxon>
        <taxon>Rhodobacterales</taxon>
        <taxon>Roseobacteraceae</taxon>
        <taxon>Sagittula</taxon>
    </lineage>
</organism>
<dbReference type="Proteomes" id="UP000675940">
    <property type="component" value="Unassembled WGS sequence"/>
</dbReference>
<dbReference type="CDD" id="cd07361">
    <property type="entry name" value="MEMO_like"/>
    <property type="match status" value="1"/>
</dbReference>
<dbReference type="RefSeq" id="WP_209360569.1">
    <property type="nucleotide sequence ID" value="NZ_JAGISH010000004.1"/>
</dbReference>
<protein>
    <submittedName>
        <fullName evidence="3">AmmeMemoRadiSam system protein B</fullName>
    </submittedName>
</protein>
<dbReference type="Gene3D" id="3.30.700.20">
    <property type="entry name" value="Hypothetical protein ph0010, domain 1"/>
    <property type="match status" value="1"/>
</dbReference>
<gene>
    <name evidence="3" type="primary">amrB</name>
    <name evidence="3" type="ORF">J5474_08990</name>
</gene>
<dbReference type="PROSITE" id="PS51112">
    <property type="entry name" value="AMMECR1"/>
    <property type="match status" value="1"/>
</dbReference>
<dbReference type="PANTHER" id="PTHR11060:SF0">
    <property type="entry name" value="PROTEIN MEMO1"/>
    <property type="match status" value="1"/>
</dbReference>
<keyword evidence="4" id="KW-1185">Reference proteome</keyword>
<evidence type="ECO:0000256" key="1">
    <source>
        <dbReference type="ARBA" id="ARBA00006315"/>
    </source>
</evidence>
<evidence type="ECO:0000313" key="4">
    <source>
        <dbReference type="Proteomes" id="UP000675940"/>
    </source>
</evidence>
<dbReference type="InterPro" id="IPR027485">
    <property type="entry name" value="AMMECR1_N"/>
</dbReference>
<dbReference type="InterPro" id="IPR036071">
    <property type="entry name" value="AMMECR1_dom_sf"/>
</dbReference>
<proteinExistence type="inferred from homology"/>
<comment type="similarity">
    <text evidence="1">Belongs to the MEMO1 family.</text>
</comment>
<comment type="caution">
    <text evidence="3">The sequence shown here is derived from an EMBL/GenBank/DDBJ whole genome shotgun (WGS) entry which is preliminary data.</text>
</comment>
<dbReference type="AlphaFoldDB" id="A0A940MRB3"/>